<dbReference type="eggNOG" id="COG1437">
    <property type="taxonomic scope" value="Bacteria"/>
</dbReference>
<dbReference type="InterPro" id="IPR033469">
    <property type="entry name" value="CYTH-like_dom_sf"/>
</dbReference>
<dbReference type="SMART" id="SM01118">
    <property type="entry name" value="CYTH"/>
    <property type="match status" value="1"/>
</dbReference>
<dbReference type="SUPFAM" id="SSF55154">
    <property type="entry name" value="CYTH-like phosphatases"/>
    <property type="match status" value="1"/>
</dbReference>
<dbReference type="Gene3D" id="2.40.320.10">
    <property type="entry name" value="Hypothetical Protein Pfu-838710-001"/>
    <property type="match status" value="1"/>
</dbReference>
<dbReference type="STRING" id="316067.Geob_2046"/>
<protein>
    <submittedName>
        <fullName evidence="2">Adenylate cyclase, class IV</fullName>
    </submittedName>
</protein>
<evidence type="ECO:0000259" key="1">
    <source>
        <dbReference type="PROSITE" id="PS51707"/>
    </source>
</evidence>
<dbReference type="KEGG" id="geo:Geob_2046"/>
<organism evidence="2 3">
    <name type="scientific">Geotalea daltonii (strain DSM 22248 / JCM 15807 / FRC-32)</name>
    <name type="common">Geobacter daltonii</name>
    <dbReference type="NCBI Taxonomy" id="316067"/>
    <lineage>
        <taxon>Bacteria</taxon>
        <taxon>Pseudomonadati</taxon>
        <taxon>Thermodesulfobacteriota</taxon>
        <taxon>Desulfuromonadia</taxon>
        <taxon>Geobacterales</taxon>
        <taxon>Geobacteraceae</taxon>
        <taxon>Geotalea</taxon>
    </lineage>
</organism>
<dbReference type="AlphaFoldDB" id="B9M8Q5"/>
<dbReference type="PANTHER" id="PTHR21028:SF2">
    <property type="entry name" value="CYTH DOMAIN-CONTAINING PROTEIN"/>
    <property type="match status" value="1"/>
</dbReference>
<dbReference type="PANTHER" id="PTHR21028">
    <property type="entry name" value="SI:CH211-156B7.4"/>
    <property type="match status" value="1"/>
</dbReference>
<dbReference type="RefSeq" id="WP_012647130.1">
    <property type="nucleotide sequence ID" value="NC_011979.1"/>
</dbReference>
<evidence type="ECO:0000313" key="3">
    <source>
        <dbReference type="Proteomes" id="UP000007721"/>
    </source>
</evidence>
<name>B9M8Q5_GEODF</name>
<dbReference type="InterPro" id="IPR008173">
    <property type="entry name" value="Adenylyl_cyclase_CyaB"/>
</dbReference>
<dbReference type="HOGENOM" id="CLU_126397_0_0_7"/>
<reference evidence="2 3" key="1">
    <citation type="submission" date="2009-01" db="EMBL/GenBank/DDBJ databases">
        <title>Complete sequence of Geobacter sp. FRC-32.</title>
        <authorList>
            <consortium name="US DOE Joint Genome Institute"/>
            <person name="Lucas S."/>
            <person name="Copeland A."/>
            <person name="Lapidus A."/>
            <person name="Glavina del Rio T."/>
            <person name="Dalin E."/>
            <person name="Tice H."/>
            <person name="Bruce D."/>
            <person name="Goodwin L."/>
            <person name="Pitluck S."/>
            <person name="Saunders E."/>
            <person name="Brettin T."/>
            <person name="Detter J.C."/>
            <person name="Han C."/>
            <person name="Larimer F."/>
            <person name="Land M."/>
            <person name="Hauser L."/>
            <person name="Kyrpides N."/>
            <person name="Ovchinnikova G."/>
            <person name="Kostka J."/>
            <person name="Richardson P."/>
        </authorList>
    </citation>
    <scope>NUCLEOTIDE SEQUENCE [LARGE SCALE GENOMIC DNA]</scope>
    <source>
        <strain evidence="3">DSM 22248 / JCM 15807 / FRC-32</strain>
    </source>
</reference>
<dbReference type="InterPro" id="IPR023577">
    <property type="entry name" value="CYTH_domain"/>
</dbReference>
<dbReference type="Proteomes" id="UP000007721">
    <property type="component" value="Chromosome"/>
</dbReference>
<dbReference type="EMBL" id="CP001390">
    <property type="protein sequence ID" value="ACM20401.1"/>
    <property type="molecule type" value="Genomic_DNA"/>
</dbReference>
<proteinExistence type="predicted"/>
<dbReference type="Pfam" id="PF01928">
    <property type="entry name" value="CYTH"/>
    <property type="match status" value="1"/>
</dbReference>
<evidence type="ECO:0000313" key="2">
    <source>
        <dbReference type="EMBL" id="ACM20401.1"/>
    </source>
</evidence>
<dbReference type="PROSITE" id="PS51707">
    <property type="entry name" value="CYTH"/>
    <property type="match status" value="1"/>
</dbReference>
<gene>
    <name evidence="2" type="ordered locus">Geob_2046</name>
</gene>
<sequence>MARNIEIKAYIESVDALVPKAAAIADQGPIDIIQDDTFFRCDSGRLKLRAFSPEEGELIFYRRADQQGPKESFYLRSPTSAPEALRESLSLAYGQAGRVQKHRTLFLAGRTRIHLDKVEGLGDFLELEVVLEEGEPAEKGVREAHELMAKLGVEPSQLIEDAYVDLLSGGRKLP</sequence>
<accession>B9M8Q5</accession>
<dbReference type="OrthoDB" id="271656at2"/>
<feature type="domain" description="CYTH" evidence="1">
    <location>
        <begin position="2"/>
        <end position="169"/>
    </location>
</feature>
<keyword evidence="3" id="KW-1185">Reference proteome</keyword>
<dbReference type="CDD" id="cd07890">
    <property type="entry name" value="CYTH-like_AC_IV-like"/>
    <property type="match status" value="1"/>
</dbReference>